<feature type="region of interest" description="Disordered" evidence="1">
    <location>
        <begin position="37"/>
        <end position="61"/>
    </location>
</feature>
<keyword evidence="3" id="KW-1185">Reference proteome</keyword>
<name>A0A087SD85_AUXPR</name>
<organism evidence="2 3">
    <name type="scientific">Auxenochlorella protothecoides</name>
    <name type="common">Green microalga</name>
    <name type="synonym">Chlorella protothecoides</name>
    <dbReference type="NCBI Taxonomy" id="3075"/>
    <lineage>
        <taxon>Eukaryota</taxon>
        <taxon>Viridiplantae</taxon>
        <taxon>Chlorophyta</taxon>
        <taxon>core chlorophytes</taxon>
        <taxon>Trebouxiophyceae</taxon>
        <taxon>Chlorellales</taxon>
        <taxon>Chlorellaceae</taxon>
        <taxon>Auxenochlorella</taxon>
    </lineage>
</organism>
<gene>
    <name evidence="2" type="ORF">F751_3905</name>
</gene>
<proteinExistence type="predicted"/>
<evidence type="ECO:0000256" key="1">
    <source>
        <dbReference type="SAM" id="MobiDB-lite"/>
    </source>
</evidence>
<dbReference type="Proteomes" id="UP000028924">
    <property type="component" value="Unassembled WGS sequence"/>
</dbReference>
<dbReference type="GeneID" id="23615296"/>
<dbReference type="RefSeq" id="XP_011396563.1">
    <property type="nucleotide sequence ID" value="XM_011398261.1"/>
</dbReference>
<evidence type="ECO:0000313" key="3">
    <source>
        <dbReference type="Proteomes" id="UP000028924"/>
    </source>
</evidence>
<sequence length="61" mass="7023">MTYQVREVWESVIKERMWVMEWVCGEIVDSRLVIPDWPGGQQNPQNSTASVDGRSRVLGSE</sequence>
<reference evidence="2 3" key="1">
    <citation type="journal article" date="2014" name="BMC Genomics">
        <title>Oil accumulation mechanisms of the oleaginous microalga Chlorella protothecoides revealed through its genome, transcriptomes, and proteomes.</title>
        <authorList>
            <person name="Gao C."/>
            <person name="Wang Y."/>
            <person name="Shen Y."/>
            <person name="Yan D."/>
            <person name="He X."/>
            <person name="Dai J."/>
            <person name="Wu Q."/>
        </authorList>
    </citation>
    <scope>NUCLEOTIDE SEQUENCE [LARGE SCALE GENOMIC DNA]</scope>
    <source>
        <strain evidence="2 3">0710</strain>
    </source>
</reference>
<dbReference type="AlphaFoldDB" id="A0A087SD85"/>
<accession>A0A087SD85</accession>
<evidence type="ECO:0000313" key="2">
    <source>
        <dbReference type="EMBL" id="KFM23689.1"/>
    </source>
</evidence>
<dbReference type="EMBL" id="KL662096">
    <property type="protein sequence ID" value="KFM23689.1"/>
    <property type="molecule type" value="Genomic_DNA"/>
</dbReference>
<protein>
    <submittedName>
        <fullName evidence="2">Uncharacterized protein</fullName>
    </submittedName>
</protein>
<feature type="compositionally biased region" description="Polar residues" evidence="1">
    <location>
        <begin position="40"/>
        <end position="50"/>
    </location>
</feature>
<dbReference type="KEGG" id="apro:F751_3905"/>